<keyword evidence="6 9" id="KW-0472">Membrane</keyword>
<feature type="compositionally biased region" description="Basic and acidic residues" evidence="8">
    <location>
        <begin position="1099"/>
        <end position="1110"/>
    </location>
</feature>
<proteinExistence type="predicted"/>
<evidence type="ECO:0000256" key="6">
    <source>
        <dbReference type="ARBA" id="ARBA00023136"/>
    </source>
</evidence>
<dbReference type="InterPro" id="IPR039728">
    <property type="entry name" value="GLG1"/>
</dbReference>
<evidence type="ECO:0000256" key="1">
    <source>
        <dbReference type="ARBA" id="ARBA00004479"/>
    </source>
</evidence>
<feature type="transmembrane region" description="Helical" evidence="9">
    <location>
        <begin position="930"/>
        <end position="951"/>
    </location>
</feature>
<gene>
    <name evidence="11" type="ORF">C2E21_7886</name>
</gene>
<sequence length="1110" mass="120010">MTRQALLLVLLIATAAAIAAAEDAKPAVAKPAAAAAGTGGGQAAGGTQQQQHAGAAQPKATGAKAEPKAAAVQQQEQQAGGNAPKEVITEEEVQKAVDDAVAAQLQNKIQRVKAKLVETAKAAELYMGTGDVSPTGACKAFVAKYCRKVKAGQGRLAACLTNQARAAEEDASTTDPLSAACQAELDAYKEDASTNINKNVQLALRCRKDVKEFCSDANPEEEGAVLLCLRAHRTQLRPACQKEVFKLEQDASDDVRTDPRLLRACKQEIARMCSDQDKHGGKVQDCLWRQQGSLDWQCKSELFRAAAEQSDDFRLNVAFMRACMDDKAQFCEGVAPGEANVKDCLELHMYEDGFSDGCRERFTELIALRSRYFRLDSIIRTHCVDDITRLCGVAPSLVATPDFLNREPNTVGGDEGVSRCLQDHRNEIFDLRCRNRVHAMIAATLRDVQFNHPLAEACAADRARLCNHVPLGSAAVVHCLQDHQTQLSEACQAKLFDTELAMAESIDFQWPMKEACSEEIEQHCGGVPHGRGRVIRCLERASEEHEDDFSKGCLKEVKHYQERASSDYRLNYRLHEACGKEAKRLCPSECGNLQRKTWCGGSVLLCLSQRYGDIEDESCQEEVEYYRKMRARSFKSDLTLAEACRGDVESFCKDKAEGEIIPCLVQHRKQLSPGCRREAVRVDITRGESIELMPNVNSACAEERKAHCGKVPTGKGRVINCLLAKAGEQQDFSPMCLNVLSWLARRRMEDWRTDYPLRRACTADVDRYCGEQKKNADELLNGAVFRCLVNNVGSLSNGCAAEVARGAYTGLTFWSFGLPAVDACDADVQRRLQQQQQGQAVAQEPGAAEDTSAAVVSAPRRTEPVLAPACRAFLDVALPADRFDEFQGAMTATAVVTQLAAIESSLGLKEGTLHNPAAASGKEVLTLTGWAALAGVFALATVVLSGLVYGARRCLGGNASRRGYTLVVKQELAHQGGRSLEEGDGGQAESVVDKAKGALNSAKDAVSDMTQKVKESLAPAADHVQEAAREVGTAVKEDATAAKDKMADAAGNTADAAKAKAEAAKQRMSEAAEGAKEGAADMMESAKEKGKGMANTAADKAEEVIEKIRP</sequence>
<protein>
    <submittedName>
        <fullName evidence="11">Golgi apparatus 1</fullName>
    </submittedName>
</protein>
<keyword evidence="7" id="KW-0325">Glycoprotein</keyword>
<evidence type="ECO:0000256" key="9">
    <source>
        <dbReference type="SAM" id="Phobius"/>
    </source>
</evidence>
<evidence type="ECO:0000256" key="7">
    <source>
        <dbReference type="ARBA" id="ARBA00023180"/>
    </source>
</evidence>
<dbReference type="GO" id="GO:0000139">
    <property type="term" value="C:Golgi membrane"/>
    <property type="evidence" value="ECO:0007669"/>
    <property type="project" value="InterPro"/>
</dbReference>
<accession>A0A2P6TGP5</accession>
<dbReference type="InterPro" id="IPR001893">
    <property type="entry name" value="Cys-rich_GLG1_repeat"/>
</dbReference>
<feature type="signal peptide" evidence="10">
    <location>
        <begin position="1"/>
        <end position="20"/>
    </location>
</feature>
<keyword evidence="3 10" id="KW-0732">Signal</keyword>
<keyword evidence="12" id="KW-1185">Reference proteome</keyword>
<dbReference type="AlphaFoldDB" id="A0A2P6TGP5"/>
<feature type="compositionally biased region" description="Basic and acidic residues" evidence="8">
    <location>
        <begin position="1058"/>
        <end position="1091"/>
    </location>
</feature>
<keyword evidence="4" id="KW-0677">Repeat</keyword>
<dbReference type="EMBL" id="LHPG02000017">
    <property type="protein sequence ID" value="PRW33289.1"/>
    <property type="molecule type" value="Genomic_DNA"/>
</dbReference>
<dbReference type="PANTHER" id="PTHR11884:SF1">
    <property type="entry name" value="GOLGI APPARATUS PROTEIN 1"/>
    <property type="match status" value="1"/>
</dbReference>
<dbReference type="InterPro" id="IPR017873">
    <property type="entry name" value="Cys-rich_GLG1_repeat_euk"/>
</dbReference>
<feature type="compositionally biased region" description="Low complexity" evidence="8">
    <location>
        <begin position="45"/>
        <end position="84"/>
    </location>
</feature>
<keyword evidence="2 9" id="KW-0812">Transmembrane</keyword>
<dbReference type="SUPFAM" id="SSF58113">
    <property type="entry name" value="Apolipoprotein A-I"/>
    <property type="match status" value="1"/>
</dbReference>
<dbReference type="PANTHER" id="PTHR11884">
    <property type="entry name" value="SELECTIN LIGAND RELATED"/>
    <property type="match status" value="1"/>
</dbReference>
<evidence type="ECO:0000313" key="11">
    <source>
        <dbReference type="EMBL" id="PRW33289.1"/>
    </source>
</evidence>
<dbReference type="Proteomes" id="UP000239899">
    <property type="component" value="Unassembled WGS sequence"/>
</dbReference>
<evidence type="ECO:0000256" key="10">
    <source>
        <dbReference type="SAM" id="SignalP"/>
    </source>
</evidence>
<evidence type="ECO:0000256" key="3">
    <source>
        <dbReference type="ARBA" id="ARBA00022729"/>
    </source>
</evidence>
<comment type="caution">
    <text evidence="11">The sequence shown here is derived from an EMBL/GenBank/DDBJ whole genome shotgun (WGS) entry which is preliminary data.</text>
</comment>
<evidence type="ECO:0000256" key="5">
    <source>
        <dbReference type="ARBA" id="ARBA00022989"/>
    </source>
</evidence>
<evidence type="ECO:0000313" key="12">
    <source>
        <dbReference type="Proteomes" id="UP000239899"/>
    </source>
</evidence>
<dbReference type="Pfam" id="PF00839">
    <property type="entry name" value="Cys_rich_FGFR"/>
    <property type="match status" value="9"/>
</dbReference>
<organism evidence="11 12">
    <name type="scientific">Chlorella sorokiniana</name>
    <name type="common">Freshwater green alga</name>
    <dbReference type="NCBI Taxonomy" id="3076"/>
    <lineage>
        <taxon>Eukaryota</taxon>
        <taxon>Viridiplantae</taxon>
        <taxon>Chlorophyta</taxon>
        <taxon>core chlorophytes</taxon>
        <taxon>Trebouxiophyceae</taxon>
        <taxon>Chlorellales</taxon>
        <taxon>Chlorellaceae</taxon>
        <taxon>Chlorella clade</taxon>
        <taxon>Chlorella</taxon>
    </lineage>
</organism>
<dbReference type="OrthoDB" id="2015434at2759"/>
<name>A0A2P6TGP5_CHLSO</name>
<feature type="region of interest" description="Disordered" evidence="8">
    <location>
        <begin position="1058"/>
        <end position="1110"/>
    </location>
</feature>
<keyword evidence="5 9" id="KW-1133">Transmembrane helix</keyword>
<feature type="chain" id="PRO_5015148250" evidence="10">
    <location>
        <begin position="21"/>
        <end position="1110"/>
    </location>
</feature>
<evidence type="ECO:0000256" key="2">
    <source>
        <dbReference type="ARBA" id="ARBA00022692"/>
    </source>
</evidence>
<dbReference type="Gene3D" id="1.20.120.20">
    <property type="entry name" value="Apolipoprotein"/>
    <property type="match status" value="1"/>
</dbReference>
<evidence type="ECO:0000256" key="8">
    <source>
        <dbReference type="SAM" id="MobiDB-lite"/>
    </source>
</evidence>
<feature type="region of interest" description="Disordered" evidence="8">
    <location>
        <begin position="35"/>
        <end position="85"/>
    </location>
</feature>
<evidence type="ECO:0000256" key="4">
    <source>
        <dbReference type="ARBA" id="ARBA00022737"/>
    </source>
</evidence>
<reference evidence="11 12" key="1">
    <citation type="journal article" date="2018" name="Plant J.">
        <title>Genome sequences of Chlorella sorokiniana UTEX 1602 and Micractinium conductrix SAG 241.80: implications to maltose excretion by a green alga.</title>
        <authorList>
            <person name="Arriola M.B."/>
            <person name="Velmurugan N."/>
            <person name="Zhang Y."/>
            <person name="Plunkett M.H."/>
            <person name="Hondzo H."/>
            <person name="Barney B.M."/>
        </authorList>
    </citation>
    <scope>NUCLEOTIDE SEQUENCE [LARGE SCALE GENOMIC DNA]</scope>
    <source>
        <strain evidence="12">UTEX 1602</strain>
    </source>
</reference>
<comment type="subcellular location">
    <subcellularLocation>
        <location evidence="1">Membrane</location>
        <topology evidence="1">Single-pass type I membrane protein</topology>
    </subcellularLocation>
</comment>
<dbReference type="PROSITE" id="PS51289">
    <property type="entry name" value="GLG1_C_RICH"/>
    <property type="match status" value="3"/>
</dbReference>